<accession>A0A2M7FNE8</accession>
<evidence type="ECO:0008006" key="3">
    <source>
        <dbReference type="Google" id="ProtNLM"/>
    </source>
</evidence>
<gene>
    <name evidence="1" type="ORF">COW38_03095</name>
</gene>
<organism evidence="1 2">
    <name type="scientific">Candidatus Collierbacteria bacterium CG17_big_fil_post_rev_8_21_14_2_50_45_7</name>
    <dbReference type="NCBI Taxonomy" id="1974536"/>
    <lineage>
        <taxon>Bacteria</taxon>
        <taxon>Candidatus Collieribacteriota</taxon>
    </lineage>
</organism>
<sequence length="145" mass="15640">DLTLAFEVMDGAPGDKQFHGGWGMLTNPKYGAVAKKPRFKALEMISKLDGAKLPLLGSGTYVTALSAYDAKGVIRVLATNYDIRGKHEELFPITIVGLSEGNYVVREEYLSGRVLNTDVLVVGGNIRRDISLAASDAVLLTVTKK</sequence>
<feature type="non-terminal residue" evidence="1">
    <location>
        <position position="1"/>
    </location>
</feature>
<dbReference type="Proteomes" id="UP000230556">
    <property type="component" value="Unassembled WGS sequence"/>
</dbReference>
<comment type="caution">
    <text evidence="1">The sequence shown here is derived from an EMBL/GenBank/DDBJ whole genome shotgun (WGS) entry which is preliminary data.</text>
</comment>
<evidence type="ECO:0000313" key="2">
    <source>
        <dbReference type="Proteomes" id="UP000230556"/>
    </source>
</evidence>
<protein>
    <recommendedName>
        <fullName evidence="3">Alpha-galactosidase</fullName>
    </recommendedName>
</protein>
<evidence type="ECO:0000313" key="1">
    <source>
        <dbReference type="EMBL" id="PIW07250.1"/>
    </source>
</evidence>
<reference evidence="2" key="1">
    <citation type="submission" date="2017-09" db="EMBL/GenBank/DDBJ databases">
        <title>Depth-based differentiation of microbial function through sediment-hosted aquifers and enrichment of novel symbionts in the deep terrestrial subsurface.</title>
        <authorList>
            <person name="Probst A.J."/>
            <person name="Ladd B."/>
            <person name="Jarett J.K."/>
            <person name="Geller-Mcgrath D.E."/>
            <person name="Sieber C.M.K."/>
            <person name="Emerson J.B."/>
            <person name="Anantharaman K."/>
            <person name="Thomas B.C."/>
            <person name="Malmstrom R."/>
            <person name="Stieglmeier M."/>
            <person name="Klingl A."/>
            <person name="Woyke T."/>
            <person name="Ryan C.M."/>
            <person name="Banfield J.F."/>
        </authorList>
    </citation>
    <scope>NUCLEOTIDE SEQUENCE [LARGE SCALE GENOMIC DNA]</scope>
</reference>
<dbReference type="EMBL" id="PFFO01000133">
    <property type="protein sequence ID" value="PIW07250.1"/>
    <property type="molecule type" value="Genomic_DNA"/>
</dbReference>
<name>A0A2M7FNE8_9BACT</name>
<proteinExistence type="predicted"/>
<dbReference type="AlphaFoldDB" id="A0A2M7FNE8"/>